<keyword evidence="7 8" id="KW-0472">Membrane</keyword>
<dbReference type="EMBL" id="BDQX01000281">
    <property type="protein sequence ID" value="GBG09792.1"/>
    <property type="molecule type" value="Genomic_DNA"/>
</dbReference>
<evidence type="ECO:0000256" key="4">
    <source>
        <dbReference type="ARBA" id="ARBA00022692"/>
    </source>
</evidence>
<keyword evidence="2 8" id="KW-0813">Transport</keyword>
<keyword evidence="4 8" id="KW-0812">Transmembrane</keyword>
<dbReference type="GO" id="GO:0022857">
    <property type="term" value="F:transmembrane transporter activity"/>
    <property type="evidence" value="ECO:0007669"/>
    <property type="project" value="InterPro"/>
</dbReference>
<keyword evidence="6 8" id="KW-1133">Transmembrane helix</keyword>
<name>A0A2R5ESX8_9BACL</name>
<dbReference type="Pfam" id="PF00528">
    <property type="entry name" value="BPD_transp_1"/>
    <property type="match status" value="1"/>
</dbReference>
<feature type="transmembrane region" description="Helical" evidence="8">
    <location>
        <begin position="20"/>
        <end position="41"/>
    </location>
</feature>
<evidence type="ECO:0000313" key="11">
    <source>
        <dbReference type="Proteomes" id="UP000245202"/>
    </source>
</evidence>
<dbReference type="InterPro" id="IPR035906">
    <property type="entry name" value="MetI-like_sf"/>
</dbReference>
<dbReference type="InterPro" id="IPR000515">
    <property type="entry name" value="MetI-like"/>
</dbReference>
<comment type="subcellular location">
    <subcellularLocation>
        <location evidence="1 8">Cell membrane</location>
        <topology evidence="1 8">Multi-pass membrane protein</topology>
    </subcellularLocation>
</comment>
<dbReference type="GO" id="GO:0043190">
    <property type="term" value="C:ATP-binding cassette (ABC) transporter complex"/>
    <property type="evidence" value="ECO:0007669"/>
    <property type="project" value="InterPro"/>
</dbReference>
<evidence type="ECO:0000313" key="10">
    <source>
        <dbReference type="EMBL" id="GBG09792.1"/>
    </source>
</evidence>
<gene>
    <name evidence="10" type="ORF">PAT3040_04461</name>
</gene>
<proteinExistence type="inferred from homology"/>
<dbReference type="InterPro" id="IPR043429">
    <property type="entry name" value="ArtM/GltK/GlnP/TcyL/YhdX-like"/>
</dbReference>
<dbReference type="PROSITE" id="PS50928">
    <property type="entry name" value="ABC_TM1"/>
    <property type="match status" value="1"/>
</dbReference>
<evidence type="ECO:0000256" key="3">
    <source>
        <dbReference type="ARBA" id="ARBA00022475"/>
    </source>
</evidence>
<dbReference type="PANTHER" id="PTHR30614">
    <property type="entry name" value="MEMBRANE COMPONENT OF AMINO ACID ABC TRANSPORTER"/>
    <property type="match status" value="1"/>
</dbReference>
<sequence length="215" mass="24139">MDWGIISSYWDLYMQGTWVTFKITFLSIIISTVIGYVLALMRLSSVAPLRGMSFLYVWFFRGLPVLLLLFFFYYTMPFGLKLDAFTAAIIGISISSAAFKAEIIRSGIMSVDKGHLEAAEALGMNPLQKMGRITIPRTFRLLLPPYISNSVIMVKESALVSIITVQDLMFAAQRAFNNTFKVAETLGVAGMIYLTVTTLLMFVQYVCEKKMRTGV</sequence>
<comment type="similarity">
    <text evidence="8">Belongs to the binding-protein-dependent transport system permease family.</text>
</comment>
<dbReference type="Gene3D" id="1.10.3720.10">
    <property type="entry name" value="MetI-like"/>
    <property type="match status" value="1"/>
</dbReference>
<dbReference type="Proteomes" id="UP000245202">
    <property type="component" value="Unassembled WGS sequence"/>
</dbReference>
<dbReference type="GO" id="GO:0006865">
    <property type="term" value="P:amino acid transport"/>
    <property type="evidence" value="ECO:0007669"/>
    <property type="project" value="UniProtKB-KW"/>
</dbReference>
<dbReference type="RefSeq" id="WP_181376772.1">
    <property type="nucleotide sequence ID" value="NZ_BDQX01000281.1"/>
</dbReference>
<dbReference type="PANTHER" id="PTHR30614:SF0">
    <property type="entry name" value="L-CYSTINE TRANSPORT SYSTEM PERMEASE PROTEIN TCYL"/>
    <property type="match status" value="1"/>
</dbReference>
<feature type="transmembrane region" description="Helical" evidence="8">
    <location>
        <begin position="53"/>
        <end position="74"/>
    </location>
</feature>
<feature type="transmembrane region" description="Helical" evidence="8">
    <location>
        <begin position="188"/>
        <end position="207"/>
    </location>
</feature>
<evidence type="ECO:0000259" key="9">
    <source>
        <dbReference type="PROSITE" id="PS50928"/>
    </source>
</evidence>
<comment type="caution">
    <text evidence="10">The sequence shown here is derived from an EMBL/GenBank/DDBJ whole genome shotgun (WGS) entry which is preliminary data.</text>
</comment>
<dbReference type="NCBIfam" id="TIGR01726">
    <property type="entry name" value="HEQRo_perm_3TM"/>
    <property type="match status" value="1"/>
</dbReference>
<dbReference type="CDD" id="cd06261">
    <property type="entry name" value="TM_PBP2"/>
    <property type="match status" value="1"/>
</dbReference>
<accession>A0A2R5ESX8</accession>
<dbReference type="SUPFAM" id="SSF161098">
    <property type="entry name" value="MetI-like"/>
    <property type="match status" value="1"/>
</dbReference>
<reference evidence="10 11" key="1">
    <citation type="submission" date="2017-08" db="EMBL/GenBank/DDBJ databases">
        <title>Substantial Increase in Enzyme Production by Combined Drug-Resistance Mutations in Paenibacillus agaridevorans.</title>
        <authorList>
            <person name="Tanaka Y."/>
            <person name="Funane K."/>
            <person name="Hosaka T."/>
            <person name="Shiwa Y."/>
            <person name="Fujita N."/>
            <person name="Miyazaki T."/>
            <person name="Yoshikawa H."/>
            <person name="Murakami K."/>
            <person name="Kasahara K."/>
            <person name="Inaoka T."/>
            <person name="Hiraga Y."/>
            <person name="Ochi K."/>
        </authorList>
    </citation>
    <scope>NUCLEOTIDE SEQUENCE [LARGE SCALE GENOMIC DNA]</scope>
    <source>
        <strain evidence="10 11">T-3040</strain>
    </source>
</reference>
<evidence type="ECO:0000256" key="7">
    <source>
        <dbReference type="ARBA" id="ARBA00023136"/>
    </source>
</evidence>
<dbReference type="InterPro" id="IPR010065">
    <property type="entry name" value="AA_ABC_transptr_permease_3TM"/>
</dbReference>
<evidence type="ECO:0000256" key="6">
    <source>
        <dbReference type="ARBA" id="ARBA00022989"/>
    </source>
</evidence>
<evidence type="ECO:0000256" key="1">
    <source>
        <dbReference type="ARBA" id="ARBA00004651"/>
    </source>
</evidence>
<dbReference type="AlphaFoldDB" id="A0A2R5ESX8"/>
<keyword evidence="5" id="KW-0029">Amino-acid transport</keyword>
<organism evidence="10 11">
    <name type="scientific">Paenibacillus agaridevorans</name>
    <dbReference type="NCBI Taxonomy" id="171404"/>
    <lineage>
        <taxon>Bacteria</taxon>
        <taxon>Bacillati</taxon>
        <taxon>Bacillota</taxon>
        <taxon>Bacilli</taxon>
        <taxon>Bacillales</taxon>
        <taxon>Paenibacillaceae</taxon>
        <taxon>Paenibacillus</taxon>
    </lineage>
</organism>
<evidence type="ECO:0000256" key="8">
    <source>
        <dbReference type="RuleBase" id="RU363032"/>
    </source>
</evidence>
<feature type="domain" description="ABC transmembrane type-1" evidence="9">
    <location>
        <begin position="17"/>
        <end position="204"/>
    </location>
</feature>
<evidence type="ECO:0000256" key="5">
    <source>
        <dbReference type="ARBA" id="ARBA00022970"/>
    </source>
</evidence>
<evidence type="ECO:0000256" key="2">
    <source>
        <dbReference type="ARBA" id="ARBA00022448"/>
    </source>
</evidence>
<keyword evidence="3" id="KW-1003">Cell membrane</keyword>
<protein>
    <recommendedName>
        <fullName evidence="9">ABC transmembrane type-1 domain-containing protein</fullName>
    </recommendedName>
</protein>
<keyword evidence="11" id="KW-1185">Reference proteome</keyword>